<keyword evidence="5" id="KW-1185">Reference proteome</keyword>
<evidence type="ECO:0000313" key="5">
    <source>
        <dbReference type="Proteomes" id="UP001235939"/>
    </source>
</evidence>
<name>A0ABY6LPI5_9ARAC</name>
<evidence type="ECO:0000259" key="2">
    <source>
        <dbReference type="Pfam" id="PF07727"/>
    </source>
</evidence>
<evidence type="ECO:0000259" key="3">
    <source>
        <dbReference type="Pfam" id="PF25597"/>
    </source>
</evidence>
<dbReference type="InterPro" id="IPR043502">
    <property type="entry name" value="DNA/RNA_pol_sf"/>
</dbReference>
<feature type="region of interest" description="Disordered" evidence="1">
    <location>
        <begin position="84"/>
        <end position="133"/>
    </location>
</feature>
<evidence type="ECO:0008006" key="6">
    <source>
        <dbReference type="Google" id="ProtNLM"/>
    </source>
</evidence>
<evidence type="ECO:0000256" key="1">
    <source>
        <dbReference type="SAM" id="MobiDB-lite"/>
    </source>
</evidence>
<evidence type="ECO:0000313" key="4">
    <source>
        <dbReference type="EMBL" id="UYV83140.1"/>
    </source>
</evidence>
<feature type="domain" description="Retroviral polymerase SH3-like" evidence="3">
    <location>
        <begin position="4"/>
        <end position="61"/>
    </location>
</feature>
<feature type="domain" description="Reverse transcriptase Ty1/copia-type" evidence="2">
    <location>
        <begin position="182"/>
        <end position="424"/>
    </location>
</feature>
<dbReference type="PANTHER" id="PTHR43383:SF2">
    <property type="entry name" value="AMIDOHYDROLASE 2 FAMILY PROTEIN"/>
    <property type="match status" value="1"/>
</dbReference>
<reference evidence="4 5" key="1">
    <citation type="submission" date="2022-03" db="EMBL/GenBank/DDBJ databases">
        <title>A chromosomal length assembly of Cordylochernes scorpioides.</title>
        <authorList>
            <person name="Zeh D."/>
            <person name="Zeh J."/>
        </authorList>
    </citation>
    <scope>NUCLEOTIDE SEQUENCE [LARGE SCALE GENOMIC DNA]</scope>
    <source>
        <strain evidence="4">IN4F17</strain>
        <tissue evidence="4">Whole Body</tissue>
    </source>
</reference>
<dbReference type="InterPro" id="IPR013103">
    <property type="entry name" value="RVT_2"/>
</dbReference>
<organism evidence="4 5">
    <name type="scientific">Cordylochernes scorpioides</name>
    <dbReference type="NCBI Taxonomy" id="51811"/>
    <lineage>
        <taxon>Eukaryota</taxon>
        <taxon>Metazoa</taxon>
        <taxon>Ecdysozoa</taxon>
        <taxon>Arthropoda</taxon>
        <taxon>Chelicerata</taxon>
        <taxon>Arachnida</taxon>
        <taxon>Pseudoscorpiones</taxon>
        <taxon>Cheliferoidea</taxon>
        <taxon>Chernetidae</taxon>
        <taxon>Cordylochernes</taxon>
    </lineage>
</organism>
<feature type="compositionally biased region" description="Basic residues" evidence="1">
    <location>
        <begin position="116"/>
        <end position="130"/>
    </location>
</feature>
<dbReference type="Proteomes" id="UP001235939">
    <property type="component" value="Chromosome 22"/>
</dbReference>
<dbReference type="PANTHER" id="PTHR43383">
    <property type="entry name" value="NODULIN 6"/>
    <property type="match status" value="1"/>
</dbReference>
<proteinExistence type="predicted"/>
<sequence>MIGCKCFAVDNRPRRGKFAPRSEEYRLVGYSPESKAYRLWRPGTGMMIKSRDVRFLKSENSTLRNDVVQIEAIPQKKEDVLLEEESLQDDENTLPGTDSEFLSEPSETMEVISQRGRGRPRILRTGKPGRPRKEYVEANLSKDFRQNTSLPDPKDLDQALSSEDSHLWKGAMKEEYSSLLKNGTWELVDPPKNKNIIGNKWVFRKKFRADGSIERYKARLVAKGYSQKYGIDYEETFAPVVRHSTIRTVLALAVEYDLLVHQMDVQSAFLNGDVKEEIYMTQPENFESKKYPRRVCKLKKAIYGLKQAGMTWHAKLDSVLKEMGLEQMKTDNCVYIKREEGVLLVAIYVDDMIIAAEEENTLICFKESMKKLFEINDLGALNYCLGIRVQRGVDGSISLDQERYIEELLEKYEMKESKPISTPMDPNYKENVADIFTKSLTKEHFLPLKFHLSWSMAMQKKKNFQNRHK</sequence>
<dbReference type="InterPro" id="IPR057670">
    <property type="entry name" value="SH3_retrovirus"/>
</dbReference>
<dbReference type="EMBL" id="CP092884">
    <property type="protein sequence ID" value="UYV83140.1"/>
    <property type="molecule type" value="Genomic_DNA"/>
</dbReference>
<dbReference type="SUPFAM" id="SSF56672">
    <property type="entry name" value="DNA/RNA polymerases"/>
    <property type="match status" value="1"/>
</dbReference>
<accession>A0ABY6LPI5</accession>
<dbReference type="Pfam" id="PF25597">
    <property type="entry name" value="SH3_retrovirus"/>
    <property type="match status" value="1"/>
</dbReference>
<gene>
    <name evidence="4" type="ORF">LAZ67_22002407</name>
</gene>
<dbReference type="Pfam" id="PF07727">
    <property type="entry name" value="RVT_2"/>
    <property type="match status" value="1"/>
</dbReference>
<protein>
    <recommendedName>
        <fullName evidence="6">Reverse transcriptase Ty1/copia-type domain-containing protein</fullName>
    </recommendedName>
</protein>